<dbReference type="Pfam" id="PF01648">
    <property type="entry name" value="ACPS"/>
    <property type="match status" value="1"/>
</dbReference>
<evidence type="ECO:0000256" key="1">
    <source>
        <dbReference type="ARBA" id="ARBA00013172"/>
    </source>
</evidence>
<evidence type="ECO:0000313" key="4">
    <source>
        <dbReference type="EMBL" id="KAF8395620.1"/>
    </source>
</evidence>
<dbReference type="GO" id="GO:0005829">
    <property type="term" value="C:cytosol"/>
    <property type="evidence" value="ECO:0007669"/>
    <property type="project" value="TreeGrafter"/>
</dbReference>
<dbReference type="OrthoDB" id="26719at2759"/>
<reference evidence="4 5" key="1">
    <citation type="submission" date="2020-04" db="EMBL/GenBank/DDBJ databases">
        <title>Plant Genome Project.</title>
        <authorList>
            <person name="Zhang R.-G."/>
        </authorList>
    </citation>
    <scope>NUCLEOTIDE SEQUENCE [LARGE SCALE GENOMIC DNA]</scope>
    <source>
        <strain evidence="4">YNK0</strain>
        <tissue evidence="4">Leaf</tissue>
    </source>
</reference>
<dbReference type="AlphaFoldDB" id="A0A834YXL0"/>
<evidence type="ECO:0000313" key="5">
    <source>
        <dbReference type="Proteomes" id="UP000655225"/>
    </source>
</evidence>
<gene>
    <name evidence="4" type="ORF">HHK36_019570</name>
</gene>
<dbReference type="EC" id="2.7.8.7" evidence="1"/>
<dbReference type="InterPro" id="IPR008278">
    <property type="entry name" value="4-PPantetheinyl_Trfase_dom"/>
</dbReference>
<dbReference type="GO" id="GO:0019878">
    <property type="term" value="P:lysine biosynthetic process via aminoadipic acid"/>
    <property type="evidence" value="ECO:0007669"/>
    <property type="project" value="TreeGrafter"/>
</dbReference>
<evidence type="ECO:0000256" key="2">
    <source>
        <dbReference type="ARBA" id="ARBA00022679"/>
    </source>
</evidence>
<proteinExistence type="predicted"/>
<protein>
    <recommendedName>
        <fullName evidence="1">holo-[acyl-carrier-protein] synthase</fullName>
        <ecNumber evidence="1">2.7.8.7</ecNumber>
    </recommendedName>
</protein>
<keyword evidence="2" id="KW-0808">Transferase</keyword>
<accession>A0A834YXL0</accession>
<name>A0A834YXL0_TETSI</name>
<dbReference type="Gene3D" id="3.90.470.20">
    <property type="entry name" value="4'-phosphopantetheinyl transferase domain"/>
    <property type="match status" value="1"/>
</dbReference>
<dbReference type="GO" id="GO:0000287">
    <property type="term" value="F:magnesium ion binding"/>
    <property type="evidence" value="ECO:0007669"/>
    <property type="project" value="InterPro"/>
</dbReference>
<keyword evidence="5" id="KW-1185">Reference proteome</keyword>
<feature type="domain" description="4'-phosphopantetheinyl transferase" evidence="3">
    <location>
        <begin position="6"/>
        <end position="76"/>
    </location>
</feature>
<evidence type="ECO:0000259" key="3">
    <source>
        <dbReference type="Pfam" id="PF01648"/>
    </source>
</evidence>
<dbReference type="InterPro" id="IPR050559">
    <property type="entry name" value="P-Pant_transferase_sf"/>
</dbReference>
<dbReference type="InterPro" id="IPR037143">
    <property type="entry name" value="4-PPantetheinyl_Trfase_dom_sf"/>
</dbReference>
<dbReference type="PANTHER" id="PTHR12215">
    <property type="entry name" value="PHOSPHOPANTETHEINE TRANSFERASE"/>
    <property type="match status" value="1"/>
</dbReference>
<dbReference type="PANTHER" id="PTHR12215:SF10">
    <property type="entry name" value="L-AMINOADIPATE-SEMIALDEHYDE DEHYDROGENASE-PHOSPHOPANTETHEINYL TRANSFERASE"/>
    <property type="match status" value="1"/>
</dbReference>
<dbReference type="SUPFAM" id="SSF56214">
    <property type="entry name" value="4'-phosphopantetheinyl transferase"/>
    <property type="match status" value="1"/>
</dbReference>
<comment type="caution">
    <text evidence="4">The sequence shown here is derived from an EMBL/GenBank/DDBJ whole genome shotgun (WGS) entry which is preliminary data.</text>
</comment>
<dbReference type="GO" id="GO:0008897">
    <property type="term" value="F:holo-[acyl-carrier-protein] synthase activity"/>
    <property type="evidence" value="ECO:0007669"/>
    <property type="project" value="UniProtKB-EC"/>
</dbReference>
<dbReference type="OMA" id="NWINISV"/>
<dbReference type="Proteomes" id="UP000655225">
    <property type="component" value="Unassembled WGS sequence"/>
</dbReference>
<sequence>MAAASSCSFSPFFFEQYWCLKEAFVKAIGAGLGYRLDKLEFRHTNWINISVHIDAEELRDWRFWLFELGNRHWVSVARGHPTTAIDSYKRTLKKTEFEEEVYRSALQLPNAGFVLLTVEQLIPVSRRASFGIFSGKIVHDIIEAQETADESSSTS</sequence>
<organism evidence="4 5">
    <name type="scientific">Tetracentron sinense</name>
    <name type="common">Spur-leaf</name>
    <dbReference type="NCBI Taxonomy" id="13715"/>
    <lineage>
        <taxon>Eukaryota</taxon>
        <taxon>Viridiplantae</taxon>
        <taxon>Streptophyta</taxon>
        <taxon>Embryophyta</taxon>
        <taxon>Tracheophyta</taxon>
        <taxon>Spermatophyta</taxon>
        <taxon>Magnoliopsida</taxon>
        <taxon>Trochodendrales</taxon>
        <taxon>Trochodendraceae</taxon>
        <taxon>Tetracentron</taxon>
    </lineage>
</organism>
<dbReference type="EMBL" id="JABCRI010000013">
    <property type="protein sequence ID" value="KAF8395620.1"/>
    <property type="molecule type" value="Genomic_DNA"/>
</dbReference>